<evidence type="ECO:0000256" key="4">
    <source>
        <dbReference type="SAM" id="Phobius"/>
    </source>
</evidence>
<dbReference type="NCBIfam" id="TIGR00254">
    <property type="entry name" value="GGDEF"/>
    <property type="match status" value="1"/>
</dbReference>
<dbReference type="OrthoDB" id="9813903at2"/>
<dbReference type="GO" id="GO:1902201">
    <property type="term" value="P:negative regulation of bacterial-type flagellum-dependent cell motility"/>
    <property type="evidence" value="ECO:0007669"/>
    <property type="project" value="TreeGrafter"/>
</dbReference>
<dbReference type="SUPFAM" id="SSF55073">
    <property type="entry name" value="Nucleotide cyclase"/>
    <property type="match status" value="1"/>
</dbReference>
<feature type="transmembrane region" description="Helical" evidence="4">
    <location>
        <begin position="64"/>
        <end position="81"/>
    </location>
</feature>
<keyword evidence="4" id="KW-0472">Membrane</keyword>
<name>A0A1I7JHK2_9BURK</name>
<dbReference type="PANTHER" id="PTHR45138:SF9">
    <property type="entry name" value="DIGUANYLATE CYCLASE DGCM-RELATED"/>
    <property type="match status" value="1"/>
</dbReference>
<feature type="domain" description="GGDEF" evidence="5">
    <location>
        <begin position="249"/>
        <end position="383"/>
    </location>
</feature>
<dbReference type="GO" id="GO:0005886">
    <property type="term" value="C:plasma membrane"/>
    <property type="evidence" value="ECO:0007669"/>
    <property type="project" value="TreeGrafter"/>
</dbReference>
<dbReference type="PANTHER" id="PTHR45138">
    <property type="entry name" value="REGULATORY COMPONENTS OF SENSORY TRANSDUCTION SYSTEM"/>
    <property type="match status" value="1"/>
</dbReference>
<organism evidence="6 7">
    <name type="scientific">Paenacidovorax caeni</name>
    <dbReference type="NCBI Taxonomy" id="343013"/>
    <lineage>
        <taxon>Bacteria</taxon>
        <taxon>Pseudomonadati</taxon>
        <taxon>Pseudomonadota</taxon>
        <taxon>Betaproteobacteria</taxon>
        <taxon>Burkholderiales</taxon>
        <taxon>Comamonadaceae</taxon>
        <taxon>Paenacidovorax</taxon>
    </lineage>
</organism>
<dbReference type="InterPro" id="IPR043128">
    <property type="entry name" value="Rev_trsase/Diguanyl_cyclase"/>
</dbReference>
<keyword evidence="7" id="KW-1185">Reference proteome</keyword>
<dbReference type="InterPro" id="IPR029787">
    <property type="entry name" value="Nucleotide_cyclase"/>
</dbReference>
<gene>
    <name evidence="6" type="ORF">SAMN04489707_102638</name>
</gene>
<dbReference type="SMART" id="SM00267">
    <property type="entry name" value="GGDEF"/>
    <property type="match status" value="1"/>
</dbReference>
<dbReference type="Gene3D" id="3.30.70.270">
    <property type="match status" value="1"/>
</dbReference>
<dbReference type="STRING" id="343013.SAMN04489707_102638"/>
<feature type="transmembrane region" description="Helical" evidence="4">
    <location>
        <begin position="35"/>
        <end position="52"/>
    </location>
</feature>
<feature type="region of interest" description="Disordered" evidence="3">
    <location>
        <begin position="378"/>
        <end position="402"/>
    </location>
</feature>
<dbReference type="PROSITE" id="PS50887">
    <property type="entry name" value="GGDEF"/>
    <property type="match status" value="1"/>
</dbReference>
<dbReference type="GO" id="GO:0043709">
    <property type="term" value="P:cell adhesion involved in single-species biofilm formation"/>
    <property type="evidence" value="ECO:0007669"/>
    <property type="project" value="TreeGrafter"/>
</dbReference>
<evidence type="ECO:0000313" key="6">
    <source>
        <dbReference type="EMBL" id="SFU84627.1"/>
    </source>
</evidence>
<evidence type="ECO:0000313" key="7">
    <source>
        <dbReference type="Proteomes" id="UP000183656"/>
    </source>
</evidence>
<dbReference type="FunFam" id="3.30.70.270:FF:000001">
    <property type="entry name" value="Diguanylate cyclase domain protein"/>
    <property type="match status" value="1"/>
</dbReference>
<sequence>MHADVPTMLLMIIISSVAMALALAVVAWGQRRDGIAWWATGLLLHALGYVLFSGRGRIPDGLSIVLANVLLACSLSALQAAVHQFMGRPWPRWHMAVPAAFIALVMWALIDHYPLRVATASLCYAVQIGLLLAALRPMARPGAGRGVLLLGLGLGVQMMVLLLRTAMALWGQQHPSGLLASDLVQSLTFLMSFLTVQLASLGFVFMTRDRLDEGNRRLATTDALTGVANRRSAIFALERDAARAQRMGGSVALMVVDIDHFKRINDSHGHLAGDRVLCHVVNVLSDRVRTQDLVGRYGGEEFLVLLPDTGLDGALVLAEQLRQSVQQSVCHWQGQALAVTVSIGVFGGRLGSGDTWEMVLDAADRALYQAKQAGRNRVQASNSLARAEPQSMAAPEPSTQNI</sequence>
<feature type="transmembrane region" description="Helical" evidence="4">
    <location>
        <begin position="147"/>
        <end position="167"/>
    </location>
</feature>
<feature type="transmembrane region" description="Helical" evidence="4">
    <location>
        <begin position="187"/>
        <end position="207"/>
    </location>
</feature>
<protein>
    <recommendedName>
        <fullName evidence="1">diguanylate cyclase</fullName>
        <ecNumber evidence="1">2.7.7.65</ecNumber>
    </recommendedName>
</protein>
<dbReference type="AlphaFoldDB" id="A0A1I7JHK2"/>
<dbReference type="RefSeq" id="WP_054256618.1">
    <property type="nucleotide sequence ID" value="NZ_CYIG01000021.1"/>
</dbReference>
<dbReference type="InterPro" id="IPR000160">
    <property type="entry name" value="GGDEF_dom"/>
</dbReference>
<reference evidence="6 7" key="1">
    <citation type="submission" date="2016-10" db="EMBL/GenBank/DDBJ databases">
        <authorList>
            <person name="de Groot N.N."/>
        </authorList>
    </citation>
    <scope>NUCLEOTIDE SEQUENCE [LARGE SCALE GENOMIC DNA]</scope>
    <source>
        <strain evidence="6 7">R-24608</strain>
    </source>
</reference>
<dbReference type="GO" id="GO:0052621">
    <property type="term" value="F:diguanylate cyclase activity"/>
    <property type="evidence" value="ECO:0007669"/>
    <property type="project" value="UniProtKB-EC"/>
</dbReference>
<keyword evidence="4" id="KW-1133">Transmembrane helix</keyword>
<dbReference type="Proteomes" id="UP000183656">
    <property type="component" value="Unassembled WGS sequence"/>
</dbReference>
<dbReference type="CDD" id="cd01949">
    <property type="entry name" value="GGDEF"/>
    <property type="match status" value="1"/>
</dbReference>
<dbReference type="EC" id="2.7.7.65" evidence="1"/>
<feature type="transmembrane region" description="Helical" evidence="4">
    <location>
        <begin position="6"/>
        <end position="28"/>
    </location>
</feature>
<evidence type="ECO:0000256" key="1">
    <source>
        <dbReference type="ARBA" id="ARBA00012528"/>
    </source>
</evidence>
<proteinExistence type="predicted"/>
<feature type="transmembrane region" description="Helical" evidence="4">
    <location>
        <begin position="93"/>
        <end position="110"/>
    </location>
</feature>
<evidence type="ECO:0000256" key="2">
    <source>
        <dbReference type="ARBA" id="ARBA00034247"/>
    </source>
</evidence>
<dbReference type="EMBL" id="FPBX01000026">
    <property type="protein sequence ID" value="SFU84627.1"/>
    <property type="molecule type" value="Genomic_DNA"/>
</dbReference>
<comment type="catalytic activity">
    <reaction evidence="2">
        <text>2 GTP = 3',3'-c-di-GMP + 2 diphosphate</text>
        <dbReference type="Rhea" id="RHEA:24898"/>
        <dbReference type="ChEBI" id="CHEBI:33019"/>
        <dbReference type="ChEBI" id="CHEBI:37565"/>
        <dbReference type="ChEBI" id="CHEBI:58805"/>
        <dbReference type="EC" id="2.7.7.65"/>
    </reaction>
</comment>
<keyword evidence="4" id="KW-0812">Transmembrane</keyword>
<accession>A0A1I7JHK2</accession>
<dbReference type="InterPro" id="IPR050469">
    <property type="entry name" value="Diguanylate_Cyclase"/>
</dbReference>
<evidence type="ECO:0000259" key="5">
    <source>
        <dbReference type="PROSITE" id="PS50887"/>
    </source>
</evidence>
<evidence type="ECO:0000256" key="3">
    <source>
        <dbReference type="SAM" id="MobiDB-lite"/>
    </source>
</evidence>
<dbReference type="Pfam" id="PF00990">
    <property type="entry name" value="GGDEF"/>
    <property type="match status" value="1"/>
</dbReference>